<gene>
    <name evidence="2" type="ORF">DARMORV10_A03P41410.1</name>
</gene>
<dbReference type="Proteomes" id="UP001295469">
    <property type="component" value="Chromosome A03"/>
</dbReference>
<sequence>MIARVETLVKMGQISRATVHMNLSLAVVGLINGYVAPLTQDLSEDYIDSFAPKYGDKFKIPNFFEDMVYNPREGVMMVGTYTYKEEAKKKGNEINNVWWWFKTWFYQHGKTAFKNGQFVEYNPTREY</sequence>
<reference evidence="2" key="1">
    <citation type="submission" date="2021-01" db="EMBL/GenBank/DDBJ databases">
        <authorList>
            <consortium name="Genoscope - CEA"/>
            <person name="William W."/>
        </authorList>
    </citation>
    <scope>NUCLEOTIDE SEQUENCE</scope>
</reference>
<evidence type="ECO:0000256" key="1">
    <source>
        <dbReference type="ARBA" id="ARBA00023002"/>
    </source>
</evidence>
<proteinExistence type="predicted"/>
<accession>A0A816WKR0</accession>
<evidence type="ECO:0000313" key="2">
    <source>
        <dbReference type="EMBL" id="CAF2128186.1"/>
    </source>
</evidence>
<name>A0A816WKR0_BRANA</name>
<keyword evidence="1" id="KW-0560">Oxidoreductase</keyword>
<protein>
    <submittedName>
        <fullName evidence="2">(rape) hypothetical protein</fullName>
    </submittedName>
</protein>
<organism evidence="2">
    <name type="scientific">Brassica napus</name>
    <name type="common">Rape</name>
    <dbReference type="NCBI Taxonomy" id="3708"/>
    <lineage>
        <taxon>Eukaryota</taxon>
        <taxon>Viridiplantae</taxon>
        <taxon>Streptophyta</taxon>
        <taxon>Embryophyta</taxon>
        <taxon>Tracheophyta</taxon>
        <taxon>Spermatophyta</taxon>
        <taxon>Magnoliopsida</taxon>
        <taxon>eudicotyledons</taxon>
        <taxon>Gunneridae</taxon>
        <taxon>Pentapetalae</taxon>
        <taxon>rosids</taxon>
        <taxon>malvids</taxon>
        <taxon>Brassicales</taxon>
        <taxon>Brassicaceae</taxon>
        <taxon>Brassiceae</taxon>
        <taxon>Brassica</taxon>
    </lineage>
</organism>
<dbReference type="GO" id="GO:0016491">
    <property type="term" value="F:oxidoreductase activity"/>
    <property type="evidence" value="ECO:0007669"/>
    <property type="project" value="UniProtKB-KW"/>
</dbReference>
<dbReference type="PANTHER" id="PTHR10801:SF0">
    <property type="entry name" value="DELTA(24)-STEROL REDUCTASE"/>
    <property type="match status" value="1"/>
</dbReference>
<dbReference type="InterPro" id="IPR040165">
    <property type="entry name" value="Diminuto-like"/>
</dbReference>
<dbReference type="AlphaFoldDB" id="A0A816WKR0"/>
<dbReference type="EMBL" id="HG994357">
    <property type="protein sequence ID" value="CAF2128186.1"/>
    <property type="molecule type" value="Genomic_DNA"/>
</dbReference>
<dbReference type="PANTHER" id="PTHR10801">
    <property type="entry name" value="24-DEHYDROCHOLESTEROL REDUCTASE"/>
    <property type="match status" value="1"/>
</dbReference>